<proteinExistence type="inferred from homology"/>
<evidence type="ECO:0000256" key="4">
    <source>
        <dbReference type="ARBA" id="ARBA00023002"/>
    </source>
</evidence>
<comment type="similarity">
    <text evidence="1 7">Belongs to the class-II pyridine nucleotide-disulfide oxidoreductase family.</text>
</comment>
<comment type="subunit">
    <text evidence="7">Homodimer.</text>
</comment>
<dbReference type="InterPro" id="IPR008255">
    <property type="entry name" value="Pyr_nucl-diS_OxRdtase_2_AS"/>
</dbReference>
<dbReference type="Proteomes" id="UP000003374">
    <property type="component" value="Unassembled WGS sequence"/>
</dbReference>
<dbReference type="Gene3D" id="3.50.50.60">
    <property type="entry name" value="FAD/NAD(P)-binding domain"/>
    <property type="match status" value="2"/>
</dbReference>
<comment type="catalytic activity">
    <reaction evidence="7">
        <text>[thioredoxin]-dithiol + NADP(+) = [thioredoxin]-disulfide + NADPH + H(+)</text>
        <dbReference type="Rhea" id="RHEA:20345"/>
        <dbReference type="Rhea" id="RHEA-COMP:10698"/>
        <dbReference type="Rhea" id="RHEA-COMP:10700"/>
        <dbReference type="ChEBI" id="CHEBI:15378"/>
        <dbReference type="ChEBI" id="CHEBI:29950"/>
        <dbReference type="ChEBI" id="CHEBI:50058"/>
        <dbReference type="ChEBI" id="CHEBI:57783"/>
        <dbReference type="ChEBI" id="CHEBI:58349"/>
        <dbReference type="EC" id="1.8.1.9"/>
    </reaction>
</comment>
<name>A4BNP5_9GAMM</name>
<dbReference type="STRING" id="314278.NB231_10338"/>
<dbReference type="OrthoDB" id="9806179at2"/>
<dbReference type="PANTHER" id="PTHR48105">
    <property type="entry name" value="THIOREDOXIN REDUCTASE 1-RELATED-RELATED"/>
    <property type="match status" value="1"/>
</dbReference>
<dbReference type="GO" id="GO:0004791">
    <property type="term" value="F:thioredoxin-disulfide reductase (NADPH) activity"/>
    <property type="evidence" value="ECO:0007669"/>
    <property type="project" value="UniProtKB-UniRule"/>
</dbReference>
<keyword evidence="11" id="KW-1185">Reference proteome</keyword>
<keyword evidence="2 7" id="KW-0285">Flavoprotein</keyword>
<keyword evidence="6 7" id="KW-0676">Redox-active center</keyword>
<dbReference type="EC" id="1.8.1.9" evidence="7"/>
<evidence type="ECO:0000256" key="5">
    <source>
        <dbReference type="ARBA" id="ARBA00023157"/>
    </source>
</evidence>
<reference evidence="10 11" key="1">
    <citation type="submission" date="2006-02" db="EMBL/GenBank/DDBJ databases">
        <authorList>
            <person name="Waterbury J."/>
            <person name="Ferriera S."/>
            <person name="Johnson J."/>
            <person name="Kravitz S."/>
            <person name="Halpern A."/>
            <person name="Remington K."/>
            <person name="Beeson K."/>
            <person name="Tran B."/>
            <person name="Rogers Y.-H."/>
            <person name="Friedman R."/>
            <person name="Venter J.C."/>
        </authorList>
    </citation>
    <scope>NUCLEOTIDE SEQUENCE [LARGE SCALE GENOMIC DNA]</scope>
    <source>
        <strain evidence="10 11">Nb-231</strain>
    </source>
</reference>
<dbReference type="PROSITE" id="PS00573">
    <property type="entry name" value="PYRIDINE_REDOX_2"/>
    <property type="match status" value="1"/>
</dbReference>
<sequence length="338" mass="35695">MSEVKHAKLLILGSGPAGYTAAVYAARANLNPVLVTGLEMGGQLTTTTDVDNWPGDVEGLQGPALMERMKAHAERFNTEIIFDHINEADLESRPFRLKGDSGEYTCEALIIATGASAKYLGLESEERFMGKGVSACATCDGFFYRKQDVAVIGGGNTALEEALYLSNIARHVTLVHRRDRFRGEKILQGQVLRKAEEGKITIRWDSVLDEVLGDATGVTGMRIKSTKTGATEDVDLTGVFIAIGHTPNTGIFQGQLDMAGGYIKVKSGLEGNATATSVPGVFAAGDVMDHVYRQAVTSAGSGCMAALDAEKYLDGLALEGGDAHKAAEDTGAMASASA</sequence>
<dbReference type="InterPro" id="IPR023753">
    <property type="entry name" value="FAD/NAD-binding_dom"/>
</dbReference>
<dbReference type="GO" id="GO:0019430">
    <property type="term" value="P:removal of superoxide radicals"/>
    <property type="evidence" value="ECO:0007669"/>
    <property type="project" value="UniProtKB-UniRule"/>
</dbReference>
<dbReference type="HOGENOM" id="CLU_031864_5_1_6"/>
<dbReference type="PRINTS" id="PR00368">
    <property type="entry name" value="FADPNR"/>
</dbReference>
<evidence type="ECO:0000256" key="8">
    <source>
        <dbReference type="RuleBase" id="RU003881"/>
    </source>
</evidence>
<organism evidence="10 11">
    <name type="scientific">Nitrococcus mobilis Nb-231</name>
    <dbReference type="NCBI Taxonomy" id="314278"/>
    <lineage>
        <taxon>Bacteria</taxon>
        <taxon>Pseudomonadati</taxon>
        <taxon>Pseudomonadota</taxon>
        <taxon>Gammaproteobacteria</taxon>
        <taxon>Chromatiales</taxon>
        <taxon>Ectothiorhodospiraceae</taxon>
        <taxon>Nitrococcus</taxon>
    </lineage>
</organism>
<keyword evidence="8" id="KW-0521">NADP</keyword>
<dbReference type="InterPro" id="IPR005982">
    <property type="entry name" value="Thioredox_Rdtase"/>
</dbReference>
<dbReference type="GO" id="GO:0005737">
    <property type="term" value="C:cytoplasm"/>
    <property type="evidence" value="ECO:0007669"/>
    <property type="project" value="InterPro"/>
</dbReference>
<evidence type="ECO:0000313" key="10">
    <source>
        <dbReference type="EMBL" id="EAR22844.1"/>
    </source>
</evidence>
<dbReference type="InterPro" id="IPR036188">
    <property type="entry name" value="FAD/NAD-bd_sf"/>
</dbReference>
<evidence type="ECO:0000256" key="3">
    <source>
        <dbReference type="ARBA" id="ARBA00022827"/>
    </source>
</evidence>
<dbReference type="InterPro" id="IPR050097">
    <property type="entry name" value="Ferredoxin-NADP_redctase_2"/>
</dbReference>
<dbReference type="RefSeq" id="WP_005002244.1">
    <property type="nucleotide sequence ID" value="NZ_CH672427.1"/>
</dbReference>
<dbReference type="eggNOG" id="COG0492">
    <property type="taxonomic scope" value="Bacteria"/>
</dbReference>
<dbReference type="SUPFAM" id="SSF51905">
    <property type="entry name" value="FAD/NAD(P)-binding domain"/>
    <property type="match status" value="1"/>
</dbReference>
<evidence type="ECO:0000256" key="2">
    <source>
        <dbReference type="ARBA" id="ARBA00022630"/>
    </source>
</evidence>
<gene>
    <name evidence="10" type="ORF">NB231_10338</name>
</gene>
<accession>A4BNP5</accession>
<dbReference type="NCBIfam" id="TIGR01292">
    <property type="entry name" value="TRX_reduct"/>
    <property type="match status" value="1"/>
</dbReference>
<evidence type="ECO:0000259" key="9">
    <source>
        <dbReference type="Pfam" id="PF07992"/>
    </source>
</evidence>
<evidence type="ECO:0000256" key="7">
    <source>
        <dbReference type="RuleBase" id="RU003880"/>
    </source>
</evidence>
<keyword evidence="3 7" id="KW-0274">FAD</keyword>
<protein>
    <recommendedName>
        <fullName evidence="7">Thioredoxin reductase</fullName>
        <ecNumber evidence="7">1.8.1.9</ecNumber>
    </recommendedName>
</protein>
<dbReference type="Pfam" id="PF07992">
    <property type="entry name" value="Pyr_redox_2"/>
    <property type="match status" value="1"/>
</dbReference>
<comment type="caution">
    <text evidence="10">The sequence shown here is derived from an EMBL/GenBank/DDBJ whole genome shotgun (WGS) entry which is preliminary data.</text>
</comment>
<evidence type="ECO:0000256" key="6">
    <source>
        <dbReference type="ARBA" id="ARBA00023284"/>
    </source>
</evidence>
<dbReference type="EMBL" id="AAOF01000002">
    <property type="protein sequence ID" value="EAR22844.1"/>
    <property type="molecule type" value="Genomic_DNA"/>
</dbReference>
<evidence type="ECO:0000313" key="11">
    <source>
        <dbReference type="Proteomes" id="UP000003374"/>
    </source>
</evidence>
<feature type="domain" description="FAD/NAD(P)-binding" evidence="9">
    <location>
        <begin position="8"/>
        <end position="302"/>
    </location>
</feature>
<dbReference type="AlphaFoldDB" id="A4BNP5"/>
<keyword evidence="4 7" id="KW-0560">Oxidoreductase</keyword>
<evidence type="ECO:0000256" key="1">
    <source>
        <dbReference type="ARBA" id="ARBA00009333"/>
    </source>
</evidence>
<dbReference type="PRINTS" id="PR00469">
    <property type="entry name" value="PNDRDTASEII"/>
</dbReference>
<comment type="cofactor">
    <cofactor evidence="8">
        <name>FAD</name>
        <dbReference type="ChEBI" id="CHEBI:57692"/>
    </cofactor>
    <text evidence="8">Binds 1 FAD per subunit.</text>
</comment>
<keyword evidence="5" id="KW-1015">Disulfide bond</keyword>